<reference evidence="5 6" key="1">
    <citation type="submission" date="2021-07" db="EMBL/GenBank/DDBJ databases">
        <title>Shewanella sp. nov, isolated from SCS.</title>
        <authorList>
            <person name="Cao W.R."/>
        </authorList>
    </citation>
    <scope>NUCLEOTIDE SEQUENCE [LARGE SCALE GENOMIC DNA]</scope>
    <source>
        <strain evidence="5 6">NR704-98</strain>
    </source>
</reference>
<keyword evidence="2 5" id="KW-0378">Hydrolase</keyword>
<dbReference type="InterPro" id="IPR023198">
    <property type="entry name" value="PGP-like_dom2"/>
</dbReference>
<evidence type="ECO:0000313" key="5">
    <source>
        <dbReference type="EMBL" id="MBW8184638.1"/>
    </source>
</evidence>
<gene>
    <name evidence="5" type="ORF">K0625_13260</name>
</gene>
<dbReference type="RefSeq" id="WP_220110136.1">
    <property type="nucleotide sequence ID" value="NZ_JAHZST010000009.1"/>
</dbReference>
<dbReference type="SFLD" id="SFLDS00003">
    <property type="entry name" value="Haloacid_Dehalogenase"/>
    <property type="match status" value="1"/>
</dbReference>
<dbReference type="Pfam" id="PF13419">
    <property type="entry name" value="HAD_2"/>
    <property type="match status" value="1"/>
</dbReference>
<name>A0ABS7E4M8_9GAMM</name>
<keyword evidence="4" id="KW-0119">Carbohydrate metabolism</keyword>
<dbReference type="PANTHER" id="PTHR43434">
    <property type="entry name" value="PHOSPHOGLYCOLATE PHOSPHATASE"/>
    <property type="match status" value="1"/>
</dbReference>
<evidence type="ECO:0000256" key="3">
    <source>
        <dbReference type="ARBA" id="ARBA00022842"/>
    </source>
</evidence>
<keyword evidence="3" id="KW-0460">Magnesium</keyword>
<dbReference type="GO" id="GO:0016787">
    <property type="term" value="F:hydrolase activity"/>
    <property type="evidence" value="ECO:0007669"/>
    <property type="project" value="UniProtKB-KW"/>
</dbReference>
<dbReference type="InterPro" id="IPR036412">
    <property type="entry name" value="HAD-like_sf"/>
</dbReference>
<dbReference type="EMBL" id="JAHZST010000009">
    <property type="protein sequence ID" value="MBW8184638.1"/>
    <property type="molecule type" value="Genomic_DNA"/>
</dbReference>
<evidence type="ECO:0000256" key="1">
    <source>
        <dbReference type="ARBA" id="ARBA00022723"/>
    </source>
</evidence>
<dbReference type="InterPro" id="IPR006439">
    <property type="entry name" value="HAD-SF_hydro_IA"/>
</dbReference>
<dbReference type="InterPro" id="IPR023214">
    <property type="entry name" value="HAD_sf"/>
</dbReference>
<evidence type="ECO:0000256" key="2">
    <source>
        <dbReference type="ARBA" id="ARBA00022801"/>
    </source>
</evidence>
<protein>
    <submittedName>
        <fullName evidence="5">HAD-IA family hydrolase</fullName>
    </submittedName>
</protein>
<comment type="caution">
    <text evidence="5">The sequence shown here is derived from an EMBL/GenBank/DDBJ whole genome shotgun (WGS) entry which is preliminary data.</text>
</comment>
<evidence type="ECO:0000313" key="6">
    <source>
        <dbReference type="Proteomes" id="UP001195963"/>
    </source>
</evidence>
<dbReference type="InterPro" id="IPR050155">
    <property type="entry name" value="HAD-like_hydrolase_sf"/>
</dbReference>
<keyword evidence="6" id="KW-1185">Reference proteome</keyword>
<organism evidence="5 6">
    <name type="scientific">Shewanella nanhaiensis</name>
    <dbReference type="NCBI Taxonomy" id="2864872"/>
    <lineage>
        <taxon>Bacteria</taxon>
        <taxon>Pseudomonadati</taxon>
        <taxon>Pseudomonadota</taxon>
        <taxon>Gammaproteobacteria</taxon>
        <taxon>Alteromonadales</taxon>
        <taxon>Shewanellaceae</taxon>
        <taxon>Shewanella</taxon>
    </lineage>
</organism>
<dbReference type="PANTHER" id="PTHR43434:SF23">
    <property type="entry name" value="PHOSPHOGLYCOLATE PHOSPHATASE"/>
    <property type="match status" value="1"/>
</dbReference>
<evidence type="ECO:0000256" key="4">
    <source>
        <dbReference type="ARBA" id="ARBA00023277"/>
    </source>
</evidence>
<sequence>MTRQSQEQSVTSIKAVLFDLDGTLVDTAPDLVAALNLSLTEFNCSQVSLDKMRQVASDGSLALVKAAQPHLDEDKQFELQQGLLRHYAQINGHYSQLFDGISTLLSYLDKHAIPYGIVTNKPARFTRPLLDVLGLSVSMGTVVSGDSTLFSKPHTAPMLLAAQQIECPTEQILYLGDAERDLLAADNAGMLGGIAMWGYIGSDATPHTWPSNYTFHSPQDVVELLAQLSS</sequence>
<dbReference type="SUPFAM" id="SSF56784">
    <property type="entry name" value="HAD-like"/>
    <property type="match status" value="1"/>
</dbReference>
<dbReference type="InterPro" id="IPR041492">
    <property type="entry name" value="HAD_2"/>
</dbReference>
<dbReference type="SFLD" id="SFLDG01129">
    <property type="entry name" value="C1.5:_HAD__Beta-PGM__Phosphata"/>
    <property type="match status" value="1"/>
</dbReference>
<proteinExistence type="predicted"/>
<dbReference type="Proteomes" id="UP001195963">
    <property type="component" value="Unassembled WGS sequence"/>
</dbReference>
<dbReference type="Gene3D" id="3.40.50.1000">
    <property type="entry name" value="HAD superfamily/HAD-like"/>
    <property type="match status" value="1"/>
</dbReference>
<dbReference type="Gene3D" id="1.10.150.240">
    <property type="entry name" value="Putative phosphatase, domain 2"/>
    <property type="match status" value="1"/>
</dbReference>
<accession>A0ABS7E4M8</accession>
<keyword evidence="1" id="KW-0479">Metal-binding</keyword>
<dbReference type="NCBIfam" id="TIGR01549">
    <property type="entry name" value="HAD-SF-IA-v1"/>
    <property type="match status" value="1"/>
</dbReference>